<reference evidence="1" key="2">
    <citation type="journal article" date="2014" name="ISME J.">
        <title>Microbial stratification in low pH oxic and suboxic macroscopic growths along an acid mine drainage.</title>
        <authorList>
            <person name="Mendez-Garcia C."/>
            <person name="Mesa V."/>
            <person name="Sprenger R.R."/>
            <person name="Richter M."/>
            <person name="Diez M.S."/>
            <person name="Solano J."/>
            <person name="Bargiela R."/>
            <person name="Golyshina O.V."/>
            <person name="Manteca A."/>
            <person name="Ramos J.L."/>
            <person name="Gallego J.R."/>
            <person name="Llorente I."/>
            <person name="Martins Dos Santos V.A."/>
            <person name="Jensen O.N."/>
            <person name="Pelaez A.I."/>
            <person name="Sanchez J."/>
            <person name="Ferrer M."/>
        </authorList>
    </citation>
    <scope>NUCLEOTIDE SEQUENCE</scope>
</reference>
<organism evidence="1">
    <name type="scientific">mine drainage metagenome</name>
    <dbReference type="NCBI Taxonomy" id="410659"/>
    <lineage>
        <taxon>unclassified sequences</taxon>
        <taxon>metagenomes</taxon>
        <taxon>ecological metagenomes</taxon>
    </lineage>
</organism>
<reference evidence="1" key="1">
    <citation type="submission" date="2013-08" db="EMBL/GenBank/DDBJ databases">
        <authorList>
            <person name="Mendez C."/>
            <person name="Richter M."/>
            <person name="Ferrer M."/>
            <person name="Sanchez J."/>
        </authorList>
    </citation>
    <scope>NUCLEOTIDE SEQUENCE</scope>
</reference>
<gene>
    <name evidence="1" type="ORF">B2A_06079</name>
</gene>
<dbReference type="Gene3D" id="3.20.10.10">
    <property type="entry name" value="D-amino Acid Aminotransferase, subunit A, domain 2"/>
    <property type="match status" value="1"/>
</dbReference>
<protein>
    <submittedName>
        <fullName evidence="1">Branched-chain amino acid aminotransferase</fullName>
    </submittedName>
</protein>
<feature type="non-terminal residue" evidence="1">
    <location>
        <position position="1"/>
    </location>
</feature>
<comment type="caution">
    <text evidence="1">The sequence shown here is derived from an EMBL/GenBank/DDBJ whole genome shotgun (WGS) entry which is preliminary data.</text>
</comment>
<dbReference type="GO" id="GO:0008483">
    <property type="term" value="F:transaminase activity"/>
    <property type="evidence" value="ECO:0007669"/>
    <property type="project" value="UniProtKB-KW"/>
</dbReference>
<accession>T1AC73</accession>
<dbReference type="InterPro" id="IPR036038">
    <property type="entry name" value="Aminotransferase-like"/>
</dbReference>
<proteinExistence type="predicted"/>
<dbReference type="InterPro" id="IPR043132">
    <property type="entry name" value="BCAT-like_C"/>
</dbReference>
<keyword evidence="1" id="KW-0032">Aminotransferase</keyword>
<name>T1AC73_9ZZZZ</name>
<dbReference type="SUPFAM" id="SSF56752">
    <property type="entry name" value="D-aminoacid aminotransferase-like PLP-dependent enzymes"/>
    <property type="match status" value="1"/>
</dbReference>
<evidence type="ECO:0000313" key="1">
    <source>
        <dbReference type="EMBL" id="EQD54218.1"/>
    </source>
</evidence>
<keyword evidence="1" id="KW-0808">Transferase</keyword>
<dbReference type="AlphaFoldDB" id="T1AC73"/>
<sequence length="58" mass="6123">ALSGTAAVLAGVGTFVYHGQEYRVGSGDVGPHTRKLRARLVSIQSGESADTHGWTKRI</sequence>
<dbReference type="EMBL" id="AUZZ01004270">
    <property type="protein sequence ID" value="EQD54218.1"/>
    <property type="molecule type" value="Genomic_DNA"/>
</dbReference>